<name>A0A2C8F867_9BACT</name>
<accession>A0A2C8F867</accession>
<sequence length="164" mass="18418">MPDTKQYFWSSWPQISQDKFFRNVLVGMIILTLAVTVGLRLFATSITEEIASQREMYGNVAVIVEDIKSLRAQQGGLAHLSVNDAVWFIIDDIQIETKLISIRETTVNRATEGLQVTFEGLSLTELMGFLTALRDKASLQTPSCMMTRNTNDPRLADVHLIVAR</sequence>
<dbReference type="AlphaFoldDB" id="A0A2C8F867"/>
<organism evidence="2 3">
    <name type="scientific">Pseudodesulfovibrio profundus</name>
    <dbReference type="NCBI Taxonomy" id="57320"/>
    <lineage>
        <taxon>Bacteria</taxon>
        <taxon>Pseudomonadati</taxon>
        <taxon>Thermodesulfobacteriota</taxon>
        <taxon>Desulfovibrionia</taxon>
        <taxon>Desulfovibrionales</taxon>
        <taxon>Desulfovibrionaceae</taxon>
    </lineage>
</organism>
<protein>
    <submittedName>
        <fullName evidence="2">Uncharacterized protein</fullName>
    </submittedName>
</protein>
<reference evidence="3" key="1">
    <citation type="submission" date="2017-09" db="EMBL/GenBank/DDBJ databases">
        <authorList>
            <person name="Regsiter A."/>
            <person name="William W."/>
        </authorList>
    </citation>
    <scope>NUCLEOTIDE SEQUENCE [LARGE SCALE GENOMIC DNA]</scope>
    <source>
        <strain evidence="3">500-1</strain>
    </source>
</reference>
<evidence type="ECO:0000313" key="3">
    <source>
        <dbReference type="Proteomes" id="UP000219215"/>
    </source>
</evidence>
<evidence type="ECO:0000313" key="2">
    <source>
        <dbReference type="EMBL" id="SOB58828.1"/>
    </source>
</evidence>
<dbReference type="Proteomes" id="UP000219215">
    <property type="component" value="Chromosome DPRO"/>
</dbReference>
<dbReference type="RefSeq" id="WP_097011807.1">
    <property type="nucleotide sequence ID" value="NZ_LT907975.1"/>
</dbReference>
<keyword evidence="1" id="KW-0472">Membrane</keyword>
<keyword evidence="1" id="KW-1133">Transmembrane helix</keyword>
<gene>
    <name evidence="2" type="ORF">DPRO_1926</name>
</gene>
<keyword evidence="3" id="KW-1185">Reference proteome</keyword>
<dbReference type="EMBL" id="LT907975">
    <property type="protein sequence ID" value="SOB58828.1"/>
    <property type="molecule type" value="Genomic_DNA"/>
</dbReference>
<dbReference type="KEGG" id="pprf:DPRO_1926"/>
<feature type="transmembrane region" description="Helical" evidence="1">
    <location>
        <begin position="20"/>
        <end position="43"/>
    </location>
</feature>
<evidence type="ECO:0000256" key="1">
    <source>
        <dbReference type="SAM" id="Phobius"/>
    </source>
</evidence>
<proteinExistence type="predicted"/>
<dbReference type="OrthoDB" id="5458418at2"/>
<keyword evidence="1" id="KW-0812">Transmembrane</keyword>